<gene>
    <name evidence="2" type="ORF">AB986_11600</name>
</gene>
<evidence type="ECO:0000313" key="2">
    <source>
        <dbReference type="EMBL" id="KMM36606.1"/>
    </source>
</evidence>
<organism evidence="2 3">
    <name type="scientific">Guptibacillus hwajinpoensis</name>
    <dbReference type="NCBI Taxonomy" id="208199"/>
    <lineage>
        <taxon>Bacteria</taxon>
        <taxon>Bacillati</taxon>
        <taxon>Bacillota</taxon>
        <taxon>Bacilli</taxon>
        <taxon>Bacillales</taxon>
        <taxon>Guptibacillaceae</taxon>
        <taxon>Guptibacillus</taxon>
    </lineage>
</organism>
<keyword evidence="1" id="KW-0472">Membrane</keyword>
<reference evidence="2" key="1">
    <citation type="submission" date="2015-06" db="EMBL/GenBank/DDBJ databases">
        <authorList>
            <person name="Liu B."/>
            <person name="Wang J."/>
            <person name="Zhu Y."/>
            <person name="Liu G."/>
            <person name="Chen Q."/>
            <person name="Zheng C."/>
            <person name="Che J."/>
            <person name="Ge C."/>
            <person name="Shi H."/>
            <person name="Pan Z."/>
            <person name="Liu X."/>
        </authorList>
    </citation>
    <scope>NUCLEOTIDE SEQUENCE [LARGE SCALE GENOMIC DNA]</scope>
    <source>
        <strain evidence="2">DSM 16346</strain>
    </source>
</reference>
<dbReference type="Proteomes" id="UP000035996">
    <property type="component" value="Unassembled WGS sequence"/>
</dbReference>
<sequence>MLNKLLYTPGVIGSVLGTVASLIYILILIAGGYSYTTLAGFMSLLTVMIGYYILSTFWLPALHKSKETVALSTGIAFHVAASFSLVFMMAGSLPEVHELILPFASTLLFSLIMISLLVISGFVLSKLEFNKDHSQNERKVSI</sequence>
<dbReference type="AlphaFoldDB" id="A0A0J6CK77"/>
<evidence type="ECO:0000313" key="3">
    <source>
        <dbReference type="Proteomes" id="UP000035996"/>
    </source>
</evidence>
<feature type="transmembrane region" description="Helical" evidence="1">
    <location>
        <begin position="99"/>
        <end position="124"/>
    </location>
</feature>
<keyword evidence="1" id="KW-1133">Transmembrane helix</keyword>
<comment type="caution">
    <text evidence="2">The sequence shown here is derived from an EMBL/GenBank/DDBJ whole genome shotgun (WGS) entry which is preliminary data.</text>
</comment>
<keyword evidence="1" id="KW-0812">Transmembrane</keyword>
<dbReference type="STRING" id="157733.AB986_11600"/>
<proteinExistence type="predicted"/>
<name>A0A0J6CK77_9BACL</name>
<feature type="transmembrane region" description="Helical" evidence="1">
    <location>
        <begin position="69"/>
        <end position="93"/>
    </location>
</feature>
<feature type="transmembrane region" description="Helical" evidence="1">
    <location>
        <begin position="41"/>
        <end position="62"/>
    </location>
</feature>
<protein>
    <submittedName>
        <fullName evidence="2">Uncharacterized protein</fullName>
    </submittedName>
</protein>
<feature type="transmembrane region" description="Helical" evidence="1">
    <location>
        <begin position="12"/>
        <end position="35"/>
    </location>
</feature>
<accession>A0A0J6CK77</accession>
<keyword evidence="3" id="KW-1185">Reference proteome</keyword>
<dbReference type="RefSeq" id="WP_048311318.1">
    <property type="nucleotide sequence ID" value="NZ_CP119526.1"/>
</dbReference>
<dbReference type="EMBL" id="LELK01000004">
    <property type="protein sequence ID" value="KMM36606.1"/>
    <property type="molecule type" value="Genomic_DNA"/>
</dbReference>
<dbReference type="OrthoDB" id="9849964at2"/>
<evidence type="ECO:0000256" key="1">
    <source>
        <dbReference type="SAM" id="Phobius"/>
    </source>
</evidence>